<feature type="transmembrane region" description="Helical" evidence="14">
    <location>
        <begin position="231"/>
        <end position="252"/>
    </location>
</feature>
<dbReference type="Gene3D" id="1.20.1070.10">
    <property type="entry name" value="Rhodopsin 7-helix transmembrane proteins"/>
    <property type="match status" value="1"/>
</dbReference>
<dbReference type="EMBL" id="JAVRBK010000004">
    <property type="protein sequence ID" value="KAK5645315.1"/>
    <property type="molecule type" value="Genomic_DNA"/>
</dbReference>
<evidence type="ECO:0000256" key="12">
    <source>
        <dbReference type="ARBA" id="ARBA00071387"/>
    </source>
</evidence>
<keyword evidence="4 14" id="KW-0812">Transmembrane</keyword>
<dbReference type="AlphaFoldDB" id="A0AAN7VBL1"/>
<evidence type="ECO:0000256" key="11">
    <source>
        <dbReference type="ARBA" id="ARBA00054836"/>
    </source>
</evidence>
<keyword evidence="8" id="KW-0675">Receptor</keyword>
<evidence type="ECO:0000256" key="13">
    <source>
        <dbReference type="SAM" id="Coils"/>
    </source>
</evidence>
<keyword evidence="7 14" id="KW-0472">Membrane</keyword>
<evidence type="ECO:0000313" key="18">
    <source>
        <dbReference type="Proteomes" id="UP001329430"/>
    </source>
</evidence>
<dbReference type="PROSITE" id="PS50227">
    <property type="entry name" value="G_PROTEIN_RECEP_F2_3"/>
    <property type="match status" value="1"/>
</dbReference>
<dbReference type="FunFam" id="1.20.1070.10:FF:000155">
    <property type="entry name" value="diuretic hormone receptor isoform X1"/>
    <property type="match status" value="1"/>
</dbReference>
<protein>
    <recommendedName>
        <fullName evidence="12">Diuretic hormone receptor</fullName>
    </recommendedName>
</protein>
<feature type="transmembrane region" description="Helical" evidence="14">
    <location>
        <begin position="362"/>
        <end position="379"/>
    </location>
</feature>
<sequence length="500" mass="57365">MMSSVNNLKSENKIIMEFELELEDLSEDSRDLLLQIALNNNSHLINLHYPDFNSSDKKDLLDLYCKIKHKDGDNFTNLVDGKYCNASSDFIMCWPPTPVNTTAYLKCFSEFLGYKYDDSENASRECLWNGTWSKTDYSFCRDITENSTTENFFTTSNIYFVGYTLSLVALSIAIGIFIYFKDLRCLRNTIHTNLMCAYIVVYALWIVTLIVEQSFKTDMVSCVVLVFLLHYFHVTTFFWMFVEGLYLYILVVETLTRENFKLRIYATIGWGLPFLFVLIWAITKSFIETDTWDHSFDLDIQNLWKTCPWIKPHTVDWIFQGPITVVLALNSFFLIAIMWVLITKLRSANTLETQQYRKAAKALLVLKPLLGVTYVLTIAGPTTGPTAIVFAYARAVLLSLQGFTVALFYCFLNTEVQNTLKHHFQIWKTSKSLGSRRNRTGSRSKDWSPRSRTESIRLTEWTVVSADEAAGILLNTPEICNGKKCNGHQTEPLVPIQGAA</sequence>
<gene>
    <name evidence="17" type="ORF">RI129_006615</name>
</gene>
<keyword evidence="18" id="KW-1185">Reference proteome</keyword>
<evidence type="ECO:0000256" key="14">
    <source>
        <dbReference type="SAM" id="Phobius"/>
    </source>
</evidence>
<accession>A0AAN7VBL1</accession>
<feature type="coiled-coil region" evidence="13">
    <location>
        <begin position="8"/>
        <end position="35"/>
    </location>
</feature>
<feature type="transmembrane region" description="Helical" evidence="14">
    <location>
        <begin position="192"/>
        <end position="211"/>
    </location>
</feature>
<dbReference type="Proteomes" id="UP001329430">
    <property type="component" value="Chromosome 4"/>
</dbReference>
<keyword evidence="6" id="KW-0297">G-protein coupled receptor</keyword>
<evidence type="ECO:0000256" key="2">
    <source>
        <dbReference type="ARBA" id="ARBA00005314"/>
    </source>
</evidence>
<dbReference type="PROSITE" id="PS00650">
    <property type="entry name" value="G_PROTEIN_RECEP_F2_2"/>
    <property type="match status" value="1"/>
</dbReference>
<feature type="domain" description="G-protein coupled receptors family 2 profile 2" evidence="16">
    <location>
        <begin position="155"/>
        <end position="413"/>
    </location>
</feature>
<dbReference type="GO" id="GO:0007188">
    <property type="term" value="P:adenylate cyclase-modulating G protein-coupled receptor signaling pathway"/>
    <property type="evidence" value="ECO:0007669"/>
    <property type="project" value="TreeGrafter"/>
</dbReference>
<evidence type="ECO:0000256" key="8">
    <source>
        <dbReference type="ARBA" id="ARBA00023170"/>
    </source>
</evidence>
<evidence type="ECO:0000259" key="16">
    <source>
        <dbReference type="PROSITE" id="PS50261"/>
    </source>
</evidence>
<dbReference type="GO" id="GO:0017046">
    <property type="term" value="F:peptide hormone binding"/>
    <property type="evidence" value="ECO:0007669"/>
    <property type="project" value="TreeGrafter"/>
</dbReference>
<dbReference type="SUPFAM" id="SSF111418">
    <property type="entry name" value="Hormone receptor domain"/>
    <property type="match status" value="1"/>
</dbReference>
<evidence type="ECO:0000256" key="3">
    <source>
        <dbReference type="ARBA" id="ARBA00022475"/>
    </source>
</evidence>
<evidence type="ECO:0000256" key="5">
    <source>
        <dbReference type="ARBA" id="ARBA00022989"/>
    </source>
</evidence>
<keyword evidence="3" id="KW-1003">Cell membrane</keyword>
<organism evidence="17 18">
    <name type="scientific">Pyrocoelia pectoralis</name>
    <dbReference type="NCBI Taxonomy" id="417401"/>
    <lineage>
        <taxon>Eukaryota</taxon>
        <taxon>Metazoa</taxon>
        <taxon>Ecdysozoa</taxon>
        <taxon>Arthropoda</taxon>
        <taxon>Hexapoda</taxon>
        <taxon>Insecta</taxon>
        <taxon>Pterygota</taxon>
        <taxon>Neoptera</taxon>
        <taxon>Endopterygota</taxon>
        <taxon>Coleoptera</taxon>
        <taxon>Polyphaga</taxon>
        <taxon>Elateriformia</taxon>
        <taxon>Elateroidea</taxon>
        <taxon>Lampyridae</taxon>
        <taxon>Lampyrinae</taxon>
        <taxon>Pyrocoelia</taxon>
    </lineage>
</organism>
<keyword evidence="10" id="KW-0807">Transducer</keyword>
<dbReference type="InterPro" id="IPR000832">
    <property type="entry name" value="GPCR_2_secretin-like"/>
</dbReference>
<evidence type="ECO:0000256" key="7">
    <source>
        <dbReference type="ARBA" id="ARBA00023136"/>
    </source>
</evidence>
<name>A0AAN7VBL1_9COLE</name>
<dbReference type="InterPro" id="IPR017983">
    <property type="entry name" value="GPCR_2_secretin-like_CS"/>
</dbReference>
<dbReference type="Pfam" id="PF00002">
    <property type="entry name" value="7tm_2"/>
    <property type="match status" value="1"/>
</dbReference>
<comment type="caution">
    <text evidence="17">The sequence shown here is derived from an EMBL/GenBank/DDBJ whole genome shotgun (WGS) entry which is preliminary data.</text>
</comment>
<keyword evidence="13" id="KW-0175">Coiled coil</keyword>
<dbReference type="PROSITE" id="PS50261">
    <property type="entry name" value="G_PROTEIN_RECEP_F2_4"/>
    <property type="match status" value="1"/>
</dbReference>
<proteinExistence type="inferred from homology"/>
<dbReference type="InterPro" id="IPR017981">
    <property type="entry name" value="GPCR_2-like_7TM"/>
</dbReference>
<dbReference type="PRINTS" id="PR01127">
    <property type="entry name" value="DIUHORMONER"/>
</dbReference>
<dbReference type="PRINTS" id="PR00249">
    <property type="entry name" value="GPCRSECRETIN"/>
</dbReference>
<evidence type="ECO:0000259" key="15">
    <source>
        <dbReference type="PROSITE" id="PS50227"/>
    </source>
</evidence>
<comment type="subcellular location">
    <subcellularLocation>
        <location evidence="1">Cell membrane</location>
        <topology evidence="1">Multi-pass membrane protein</topology>
    </subcellularLocation>
</comment>
<dbReference type="GO" id="GO:0008036">
    <property type="term" value="F:diuretic hormone receptor activity"/>
    <property type="evidence" value="ECO:0007669"/>
    <property type="project" value="InterPro"/>
</dbReference>
<reference evidence="17 18" key="1">
    <citation type="journal article" date="2024" name="Insects">
        <title>An Improved Chromosome-Level Genome Assembly of the Firefly Pyrocoelia pectoralis.</title>
        <authorList>
            <person name="Fu X."/>
            <person name="Meyer-Rochow V.B."/>
            <person name="Ballantyne L."/>
            <person name="Zhu X."/>
        </authorList>
    </citation>
    <scope>NUCLEOTIDE SEQUENCE [LARGE SCALE GENOMIC DNA]</scope>
    <source>
        <strain evidence="17">XCY_ONT2</strain>
    </source>
</reference>
<evidence type="ECO:0000313" key="17">
    <source>
        <dbReference type="EMBL" id="KAK5645315.1"/>
    </source>
</evidence>
<feature type="domain" description="G-protein coupled receptors family 2 profile 1" evidence="15">
    <location>
        <begin position="64"/>
        <end position="144"/>
    </location>
</feature>
<dbReference type="GO" id="GO:0005886">
    <property type="term" value="C:plasma membrane"/>
    <property type="evidence" value="ECO:0007669"/>
    <property type="project" value="UniProtKB-SubCell"/>
</dbReference>
<dbReference type="PANTHER" id="PTHR45620:SF15">
    <property type="entry name" value="DIURETIC HORMONE 44 RECEPTOR 1-RELATED"/>
    <property type="match status" value="1"/>
</dbReference>
<dbReference type="GO" id="GO:0007166">
    <property type="term" value="P:cell surface receptor signaling pathway"/>
    <property type="evidence" value="ECO:0007669"/>
    <property type="project" value="InterPro"/>
</dbReference>
<dbReference type="CDD" id="cd15263">
    <property type="entry name" value="7tmB1_DH_R"/>
    <property type="match status" value="1"/>
</dbReference>
<evidence type="ECO:0000256" key="4">
    <source>
        <dbReference type="ARBA" id="ARBA00022692"/>
    </source>
</evidence>
<feature type="transmembrane region" description="Helical" evidence="14">
    <location>
        <begin position="158"/>
        <end position="180"/>
    </location>
</feature>
<keyword evidence="9" id="KW-0325">Glycoprotein</keyword>
<dbReference type="InterPro" id="IPR002001">
    <property type="entry name" value="GPCR_2_diuretic_rcpt"/>
</dbReference>
<dbReference type="InterPro" id="IPR001879">
    <property type="entry name" value="GPCR_2_extracellular_dom"/>
</dbReference>
<dbReference type="SUPFAM" id="SSF81321">
    <property type="entry name" value="Family A G protein-coupled receptor-like"/>
    <property type="match status" value="1"/>
</dbReference>
<evidence type="ECO:0000256" key="6">
    <source>
        <dbReference type="ARBA" id="ARBA00023040"/>
    </source>
</evidence>
<feature type="transmembrane region" description="Helical" evidence="14">
    <location>
        <begin position="264"/>
        <end position="283"/>
    </location>
</feature>
<evidence type="ECO:0000256" key="9">
    <source>
        <dbReference type="ARBA" id="ARBA00023180"/>
    </source>
</evidence>
<evidence type="ECO:0000256" key="10">
    <source>
        <dbReference type="ARBA" id="ARBA00023224"/>
    </source>
</evidence>
<keyword evidence="5 14" id="KW-1133">Transmembrane helix</keyword>
<evidence type="ECO:0000256" key="1">
    <source>
        <dbReference type="ARBA" id="ARBA00004651"/>
    </source>
</evidence>
<feature type="transmembrane region" description="Helical" evidence="14">
    <location>
        <begin position="391"/>
        <end position="412"/>
    </location>
</feature>
<dbReference type="InterPro" id="IPR036445">
    <property type="entry name" value="GPCR_2_extracell_dom_sf"/>
</dbReference>
<dbReference type="PANTHER" id="PTHR45620">
    <property type="entry name" value="PDF RECEPTOR-LIKE PROTEIN-RELATED"/>
    <property type="match status" value="1"/>
</dbReference>
<dbReference type="InterPro" id="IPR050332">
    <property type="entry name" value="GPCR_2"/>
</dbReference>
<feature type="transmembrane region" description="Helical" evidence="14">
    <location>
        <begin position="317"/>
        <end position="342"/>
    </location>
</feature>
<dbReference type="Gene3D" id="4.10.1240.10">
    <property type="entry name" value="GPCR, family 2, extracellular hormone receptor domain"/>
    <property type="match status" value="1"/>
</dbReference>
<dbReference type="GO" id="GO:0008528">
    <property type="term" value="F:G protein-coupled peptide receptor activity"/>
    <property type="evidence" value="ECO:0007669"/>
    <property type="project" value="TreeGrafter"/>
</dbReference>
<comment type="similarity">
    <text evidence="2">Belongs to the G-protein coupled receptor 2 family.</text>
</comment>
<dbReference type="SMART" id="SM00008">
    <property type="entry name" value="HormR"/>
    <property type="match status" value="1"/>
</dbReference>
<dbReference type="Pfam" id="PF02793">
    <property type="entry name" value="HRM"/>
    <property type="match status" value="1"/>
</dbReference>
<comment type="function">
    <text evidence="11">Receptor for the insect diurectic hormone. The activity of this receptor is mediated by G proteins which activate adenylyl cyclase.</text>
</comment>